<dbReference type="AlphaFoldDB" id="W1PMF6"/>
<feature type="compositionally biased region" description="Basic and acidic residues" evidence="1">
    <location>
        <begin position="47"/>
        <end position="60"/>
    </location>
</feature>
<sequence>MRGWTRLFWMKWRRPEGTRACMLSNTVLEVESRQPSDDGKTMAVVEVSKETERRESGKKG</sequence>
<proteinExistence type="predicted"/>
<keyword evidence="3" id="KW-1185">Reference proteome</keyword>
<dbReference type="Gramene" id="ERN08350">
    <property type="protein sequence ID" value="ERN08350"/>
    <property type="gene ID" value="AMTR_s00148p00022180"/>
</dbReference>
<organism evidence="2 3">
    <name type="scientific">Amborella trichopoda</name>
    <dbReference type="NCBI Taxonomy" id="13333"/>
    <lineage>
        <taxon>Eukaryota</taxon>
        <taxon>Viridiplantae</taxon>
        <taxon>Streptophyta</taxon>
        <taxon>Embryophyta</taxon>
        <taxon>Tracheophyta</taxon>
        <taxon>Spermatophyta</taxon>
        <taxon>Magnoliopsida</taxon>
        <taxon>Amborellales</taxon>
        <taxon>Amborellaceae</taxon>
        <taxon>Amborella</taxon>
    </lineage>
</organism>
<name>W1PMF6_AMBTC</name>
<dbReference type="HOGENOM" id="CLU_2944796_0_0_1"/>
<accession>W1PMF6</accession>
<gene>
    <name evidence="2" type="ORF">AMTR_s00148p00022180</name>
</gene>
<dbReference type="EMBL" id="KI393463">
    <property type="protein sequence ID" value="ERN08350.1"/>
    <property type="molecule type" value="Genomic_DNA"/>
</dbReference>
<reference evidence="3" key="1">
    <citation type="journal article" date="2013" name="Science">
        <title>The Amborella genome and the evolution of flowering plants.</title>
        <authorList>
            <consortium name="Amborella Genome Project"/>
        </authorList>
    </citation>
    <scope>NUCLEOTIDE SEQUENCE [LARGE SCALE GENOMIC DNA]</scope>
</reference>
<evidence type="ECO:0000313" key="3">
    <source>
        <dbReference type="Proteomes" id="UP000017836"/>
    </source>
</evidence>
<feature type="region of interest" description="Disordered" evidence="1">
    <location>
        <begin position="33"/>
        <end position="60"/>
    </location>
</feature>
<evidence type="ECO:0000313" key="2">
    <source>
        <dbReference type="EMBL" id="ERN08350.1"/>
    </source>
</evidence>
<evidence type="ECO:0000256" key="1">
    <source>
        <dbReference type="SAM" id="MobiDB-lite"/>
    </source>
</evidence>
<dbReference type="Proteomes" id="UP000017836">
    <property type="component" value="Unassembled WGS sequence"/>
</dbReference>
<protein>
    <submittedName>
        <fullName evidence="2">Uncharacterized protein</fullName>
    </submittedName>
</protein>